<keyword evidence="6" id="KW-0805">Transcription regulation</keyword>
<dbReference type="EMBL" id="OU466861">
    <property type="protein sequence ID" value="CAH2065444.1"/>
    <property type="molecule type" value="Genomic_DNA"/>
</dbReference>
<keyword evidence="8" id="KW-0539">Nucleus</keyword>
<protein>
    <recommendedName>
        <fullName evidence="11">C2H2-type domain-containing protein</fullName>
    </recommendedName>
</protein>
<evidence type="ECO:0000256" key="1">
    <source>
        <dbReference type="ARBA" id="ARBA00004604"/>
    </source>
</evidence>
<keyword evidence="9" id="KW-0863">Zinc-finger</keyword>
<dbReference type="InterPro" id="IPR041232">
    <property type="entry name" value="NPL"/>
</dbReference>
<sequence>MEFWGVEVPAGKPLKVTPEEGILVHISHASLGDCKNKKGETVPLYVKVGDEKFVLGTLVSGSIPQTNFDLVFDKEFELSHEWGKSVHFAAEVKKNAKPEADDVEEDESDSDEGMSVDEDDTDDEDDSEEEKEETPKKPESSKKRANEAAPKTPVSAKKAKAEVTPKKTDEKKKGGHTATPHPAKKGGKTPATATPVSCASCKKTFNSENALESHTKAKHSSAK</sequence>
<evidence type="ECO:0000256" key="2">
    <source>
        <dbReference type="ARBA" id="ARBA00006673"/>
    </source>
</evidence>
<reference evidence="12 13" key="1">
    <citation type="submission" date="2022-03" db="EMBL/GenBank/DDBJ databases">
        <authorList>
            <person name="Nunn A."/>
            <person name="Chopra R."/>
            <person name="Nunn A."/>
            <person name="Contreras Garrido A."/>
        </authorList>
    </citation>
    <scope>NUCLEOTIDE SEQUENCE [LARGE SCALE GENOMIC DNA]</scope>
</reference>
<feature type="compositionally biased region" description="Basic and acidic residues" evidence="10">
    <location>
        <begin position="133"/>
        <end position="146"/>
    </location>
</feature>
<organism evidence="12 13">
    <name type="scientific">Thlaspi arvense</name>
    <name type="common">Field penny-cress</name>
    <dbReference type="NCBI Taxonomy" id="13288"/>
    <lineage>
        <taxon>Eukaryota</taxon>
        <taxon>Viridiplantae</taxon>
        <taxon>Streptophyta</taxon>
        <taxon>Embryophyta</taxon>
        <taxon>Tracheophyta</taxon>
        <taxon>Spermatophyta</taxon>
        <taxon>Magnoliopsida</taxon>
        <taxon>eudicotyledons</taxon>
        <taxon>Gunneridae</taxon>
        <taxon>Pentapetalae</taxon>
        <taxon>rosids</taxon>
        <taxon>malvids</taxon>
        <taxon>Brassicales</taxon>
        <taxon>Brassicaceae</taxon>
        <taxon>Thlaspideae</taxon>
        <taxon>Thlaspi</taxon>
    </lineage>
</organism>
<dbReference type="PROSITE" id="PS50157">
    <property type="entry name" value="ZINC_FINGER_C2H2_2"/>
    <property type="match status" value="1"/>
</dbReference>
<evidence type="ECO:0000256" key="4">
    <source>
        <dbReference type="ARBA" id="ARBA00022801"/>
    </source>
</evidence>
<proteinExistence type="inferred from homology"/>
<dbReference type="PROSITE" id="PS00028">
    <property type="entry name" value="ZINC_FINGER_C2H2_1"/>
    <property type="match status" value="1"/>
</dbReference>
<feature type="compositionally biased region" description="Basic and acidic residues" evidence="10">
    <location>
        <begin position="159"/>
        <end position="172"/>
    </location>
</feature>
<evidence type="ECO:0000256" key="5">
    <source>
        <dbReference type="ARBA" id="ARBA00022853"/>
    </source>
</evidence>
<keyword evidence="3" id="KW-0678">Repressor</keyword>
<name>A0AAU9SD55_THLAR</name>
<comment type="similarity">
    <text evidence="2">Belongs to the histone deacetylase HD2 family.</text>
</comment>
<dbReference type="GO" id="GO:0005730">
    <property type="term" value="C:nucleolus"/>
    <property type="evidence" value="ECO:0007669"/>
    <property type="project" value="UniProtKB-SubCell"/>
</dbReference>
<accession>A0AAU9SD55</accession>
<dbReference type="Pfam" id="PF12874">
    <property type="entry name" value="zf-met"/>
    <property type="match status" value="1"/>
</dbReference>
<feature type="region of interest" description="Disordered" evidence="10">
    <location>
        <begin position="93"/>
        <end position="195"/>
    </location>
</feature>
<feature type="domain" description="C2H2-type" evidence="11">
    <location>
        <begin position="196"/>
        <end position="223"/>
    </location>
</feature>
<dbReference type="GO" id="GO:0006325">
    <property type="term" value="P:chromatin organization"/>
    <property type="evidence" value="ECO:0007669"/>
    <property type="project" value="UniProtKB-KW"/>
</dbReference>
<keyword evidence="5" id="KW-0156">Chromatin regulator</keyword>
<comment type="subcellular location">
    <subcellularLocation>
        <location evidence="1">Nucleus</location>
        <location evidence="1">Nucleolus</location>
    </subcellularLocation>
</comment>
<dbReference type="GO" id="GO:0008270">
    <property type="term" value="F:zinc ion binding"/>
    <property type="evidence" value="ECO:0007669"/>
    <property type="project" value="UniProtKB-KW"/>
</dbReference>
<gene>
    <name evidence="12" type="ORF">TAV2_LOCUS15271</name>
</gene>
<dbReference type="FunFam" id="2.60.120.340:FF:000004">
    <property type="entry name" value="Histone deacetylase HDT1"/>
    <property type="match status" value="1"/>
</dbReference>
<keyword evidence="9" id="KW-0479">Metal-binding</keyword>
<dbReference type="Gene3D" id="2.60.120.340">
    <property type="entry name" value="Nucleoplasmin core domain"/>
    <property type="match status" value="1"/>
</dbReference>
<feature type="compositionally biased region" description="Acidic residues" evidence="10">
    <location>
        <begin position="101"/>
        <end position="132"/>
    </location>
</feature>
<keyword evidence="13" id="KW-1185">Reference proteome</keyword>
<evidence type="ECO:0000256" key="8">
    <source>
        <dbReference type="ARBA" id="ARBA00023242"/>
    </source>
</evidence>
<dbReference type="InterPro" id="IPR013087">
    <property type="entry name" value="Znf_C2H2_type"/>
</dbReference>
<keyword evidence="4" id="KW-0378">Hydrolase</keyword>
<dbReference type="GO" id="GO:0016787">
    <property type="term" value="F:hydrolase activity"/>
    <property type="evidence" value="ECO:0007669"/>
    <property type="project" value="UniProtKB-KW"/>
</dbReference>
<evidence type="ECO:0000256" key="9">
    <source>
        <dbReference type="PROSITE-ProRule" id="PRU00042"/>
    </source>
</evidence>
<evidence type="ECO:0000259" key="11">
    <source>
        <dbReference type="PROSITE" id="PS50157"/>
    </source>
</evidence>
<evidence type="ECO:0000256" key="6">
    <source>
        <dbReference type="ARBA" id="ARBA00023015"/>
    </source>
</evidence>
<evidence type="ECO:0000256" key="3">
    <source>
        <dbReference type="ARBA" id="ARBA00022491"/>
    </source>
</evidence>
<dbReference type="AlphaFoldDB" id="A0AAU9SD55"/>
<evidence type="ECO:0000256" key="7">
    <source>
        <dbReference type="ARBA" id="ARBA00023163"/>
    </source>
</evidence>
<evidence type="ECO:0000313" key="12">
    <source>
        <dbReference type="EMBL" id="CAH2065444.1"/>
    </source>
</evidence>
<evidence type="ECO:0000313" key="13">
    <source>
        <dbReference type="Proteomes" id="UP000836841"/>
    </source>
</evidence>
<dbReference type="Proteomes" id="UP000836841">
    <property type="component" value="Chromosome 5"/>
</dbReference>
<keyword evidence="9" id="KW-0862">Zinc</keyword>
<keyword evidence="7" id="KW-0804">Transcription</keyword>
<dbReference type="Pfam" id="PF17800">
    <property type="entry name" value="NPL"/>
    <property type="match status" value="1"/>
</dbReference>
<evidence type="ECO:0000256" key="10">
    <source>
        <dbReference type="SAM" id="MobiDB-lite"/>
    </source>
</evidence>